<gene>
    <name evidence="1" type="ORF">RU08_00535</name>
</gene>
<sequence>MAEHAAEFQLLEDFAQAFDFCGDVVDGALVVFFDGHVEQVAGIGQAAGQVVDGLDDQRQRGTLTAEVLGVFRLVPDVRVFEFAVYFDETIMLVIVVKDTPEWSGCARTGP</sequence>
<evidence type="ECO:0000313" key="2">
    <source>
        <dbReference type="Proteomes" id="UP000032068"/>
    </source>
</evidence>
<dbReference type="EMBL" id="JXQW01000001">
    <property type="protein sequence ID" value="KIQ06578.1"/>
    <property type="molecule type" value="Genomic_DNA"/>
</dbReference>
<dbReference type="AlphaFoldDB" id="A0A0D0L9C7"/>
<accession>A0A0D0L9C7</accession>
<name>A0A0D0L9C7_9PSED</name>
<proteinExistence type="predicted"/>
<protein>
    <submittedName>
        <fullName evidence="1">Uncharacterized protein</fullName>
    </submittedName>
</protein>
<dbReference type="Proteomes" id="UP000032068">
    <property type="component" value="Unassembled WGS sequence"/>
</dbReference>
<reference evidence="1 2" key="1">
    <citation type="submission" date="2014-12" db="EMBL/GenBank/DDBJ databases">
        <title>16Stimator: statistical estimation of ribosomal gene copy numbers from draft genome assemblies.</title>
        <authorList>
            <person name="Perisin M.A."/>
            <person name="Vetter M."/>
            <person name="Gilbert J.A."/>
            <person name="Bergelson J."/>
        </authorList>
    </citation>
    <scope>NUCLEOTIDE SEQUENCE [LARGE SCALE GENOMIC DNA]</scope>
    <source>
        <strain evidence="1 2">MEJ086</strain>
    </source>
</reference>
<organism evidence="1 2">
    <name type="scientific">Pseudomonas fulva</name>
    <dbReference type="NCBI Taxonomy" id="47880"/>
    <lineage>
        <taxon>Bacteria</taxon>
        <taxon>Pseudomonadati</taxon>
        <taxon>Pseudomonadota</taxon>
        <taxon>Gammaproteobacteria</taxon>
        <taxon>Pseudomonadales</taxon>
        <taxon>Pseudomonadaceae</taxon>
        <taxon>Pseudomonas</taxon>
    </lineage>
</organism>
<comment type="caution">
    <text evidence="1">The sequence shown here is derived from an EMBL/GenBank/DDBJ whole genome shotgun (WGS) entry which is preliminary data.</text>
</comment>
<evidence type="ECO:0000313" key="1">
    <source>
        <dbReference type="EMBL" id="KIQ06578.1"/>
    </source>
</evidence>